<feature type="region of interest" description="Disordered" evidence="1">
    <location>
        <begin position="1028"/>
        <end position="1068"/>
    </location>
</feature>
<sequence>MWKTMNEPERFPSSESVSECITDYLSASNTNWDAPFSFSQTYCDAPKPYLDVEGIGAIDLPFAAELDCGTQTSVSDAGSAVAEYVWDIDARKVEYMGMEWEAFIGNVVADACRAFKIDGESSKSFCELRMVSLQDATSKELCHTPFREAERDGIMATIAVVLPSAKITGGNITLSHSGRTVECQCVNDQTTVIGWFNDVIPSMEPITSGRRLVFTYDFALAEPPCVVVPTEAEADARLSLALERWCKGARDWPPRLAVLLSHRYSPADLCIGALKGVDLQSVTAFSRLASQHDLVLGLGNVRWTTSHSLHLTHVVDLTGTPIVETLDLPRHHETGPGFVQMIKTGLRYEVDEFTNIEEKLHGQEYHRVALVVWPKHYQLHILLPDRRTDITDMTRDSLRNIQSRTPNTEQWALIDAVFGYKWYWWQGYMVSNECSRIACLWRDLALWECAIKLCVDQQGLSTVSEETKLEAVRVFGFSQVQASFERMLHADKSNTRRLDFLSMATKKWHIAAWAADHTRKVLLALQPPTQQECTAIVQAALAAGGMCFIKDSLCPHICAIAGGKFLLDFAEEVASVVAPDELMRDAVINAVVSTWIDKAKFSDHQKDTTMVTDGNCQEYLVDLKRFITICLRFDYCDLIQRILSSAATTAREQHSIYSKGQCAMYLLHPLVEFLLPLQHAHTEEIPRSEVEALRRLSALLWWQWICVPTKEIGNWECYAKYVLITTVQKDENPDLFMEVALPVLETAQISARSDVTTAEHVVRLAYVIWEQLHSRLAFSLKYEGQTINQSLYSLMERLVTEAEMDWDPDVVCLALRLARDLGGSLTRTILDRLLAPQEMTYGWCKCVLDRVVEELGAWASRNGCLDAFAEVFQRILCAWKDNVWVPPPPIEANLQELLDRVGEWDCDCDSCESARRFLSLYSTESDIEWEEMGANSRRHIVRKLEKFAEELVEWHAEVPDRNPEWESTTRYKSLFLEKRKPLRAHVEWAEEHHIGAQMACRLGDPMAIKRLLGKEYWPLVKAMRPYDKLTPSGKESAAPPTPRIEVPSSEQELEDVQPPCKKQKQEHDADVVAEFASAFQSFASNRKIV</sequence>
<dbReference type="EMBL" id="BPQB01000006">
    <property type="protein sequence ID" value="GJE87337.1"/>
    <property type="molecule type" value="Genomic_DNA"/>
</dbReference>
<comment type="caution">
    <text evidence="2">The sequence shown here is derived from an EMBL/GenBank/DDBJ whole genome shotgun (WGS) entry which is preliminary data.</text>
</comment>
<gene>
    <name evidence="2" type="ORF">PsYK624_034200</name>
</gene>
<accession>A0A9P3G1L1</accession>
<dbReference type="PANTHER" id="PTHR33099">
    <property type="entry name" value="FE2OG DIOXYGENASE DOMAIN-CONTAINING PROTEIN"/>
    <property type="match status" value="1"/>
</dbReference>
<protein>
    <submittedName>
        <fullName evidence="2">Uncharacterized protein</fullName>
    </submittedName>
</protein>
<organism evidence="2 3">
    <name type="scientific">Phanerochaete sordida</name>
    <dbReference type="NCBI Taxonomy" id="48140"/>
    <lineage>
        <taxon>Eukaryota</taxon>
        <taxon>Fungi</taxon>
        <taxon>Dikarya</taxon>
        <taxon>Basidiomycota</taxon>
        <taxon>Agaricomycotina</taxon>
        <taxon>Agaricomycetes</taxon>
        <taxon>Polyporales</taxon>
        <taxon>Phanerochaetaceae</taxon>
        <taxon>Phanerochaete</taxon>
    </lineage>
</organism>
<proteinExistence type="predicted"/>
<dbReference type="OrthoDB" id="27483at2759"/>
<dbReference type="Proteomes" id="UP000703269">
    <property type="component" value="Unassembled WGS sequence"/>
</dbReference>
<reference evidence="2 3" key="1">
    <citation type="submission" date="2021-08" db="EMBL/GenBank/DDBJ databases">
        <title>Draft Genome Sequence of Phanerochaete sordida strain YK-624.</title>
        <authorList>
            <person name="Mori T."/>
            <person name="Dohra H."/>
            <person name="Suzuki T."/>
            <person name="Kawagishi H."/>
            <person name="Hirai H."/>
        </authorList>
    </citation>
    <scope>NUCLEOTIDE SEQUENCE [LARGE SCALE GENOMIC DNA]</scope>
    <source>
        <strain evidence="2 3">YK-624</strain>
    </source>
</reference>
<evidence type="ECO:0000313" key="2">
    <source>
        <dbReference type="EMBL" id="GJE87337.1"/>
    </source>
</evidence>
<dbReference type="AlphaFoldDB" id="A0A9P3G1L1"/>
<keyword evidence="3" id="KW-1185">Reference proteome</keyword>
<dbReference type="PANTHER" id="PTHR33099:SF7">
    <property type="entry name" value="MYND-TYPE DOMAIN-CONTAINING PROTEIN"/>
    <property type="match status" value="1"/>
</dbReference>
<name>A0A9P3G1L1_9APHY</name>
<evidence type="ECO:0000313" key="3">
    <source>
        <dbReference type="Proteomes" id="UP000703269"/>
    </source>
</evidence>
<evidence type="ECO:0000256" key="1">
    <source>
        <dbReference type="SAM" id="MobiDB-lite"/>
    </source>
</evidence>